<keyword evidence="1" id="KW-0812">Transmembrane</keyword>
<dbReference type="Pfam" id="PF03988">
    <property type="entry name" value="DUF347"/>
    <property type="match status" value="1"/>
</dbReference>
<feature type="transmembrane region" description="Helical" evidence="1">
    <location>
        <begin position="60"/>
        <end position="81"/>
    </location>
</feature>
<sequence>MTLNVGYALSSLLLIGIFVATLIAQLSAKRYIPVLYWSVILSTSTAGTTMSDYMDRTLGLGYAMGSLVLVSILVTVLVIWYRTEKSLSVTDIKTTRPGPNCFTGRLFCFPTPSARPSAISWPTVLVWASPGGLSSLAASCYW</sequence>
<protein>
    <submittedName>
        <fullName evidence="2">Uncharacterized protein</fullName>
    </submittedName>
</protein>
<accession>A0A939GF53</accession>
<dbReference type="InterPro" id="IPR007136">
    <property type="entry name" value="DUF347"/>
</dbReference>
<evidence type="ECO:0000256" key="1">
    <source>
        <dbReference type="SAM" id="Phobius"/>
    </source>
</evidence>
<feature type="transmembrane region" description="Helical" evidence="1">
    <location>
        <begin position="6"/>
        <end position="27"/>
    </location>
</feature>
<evidence type="ECO:0000313" key="2">
    <source>
        <dbReference type="EMBL" id="MBO0935655.1"/>
    </source>
</evidence>
<organism evidence="2 3">
    <name type="scientific">Fibrella rubiginis</name>
    <dbReference type="NCBI Taxonomy" id="2817060"/>
    <lineage>
        <taxon>Bacteria</taxon>
        <taxon>Pseudomonadati</taxon>
        <taxon>Bacteroidota</taxon>
        <taxon>Cytophagia</taxon>
        <taxon>Cytophagales</taxon>
        <taxon>Spirosomataceae</taxon>
        <taxon>Fibrella</taxon>
    </lineage>
</organism>
<reference evidence="2" key="1">
    <citation type="submission" date="2021-03" db="EMBL/GenBank/DDBJ databases">
        <title>Fibrella sp. HMF5335 genome sequencing and assembly.</title>
        <authorList>
            <person name="Kang H."/>
            <person name="Kim H."/>
            <person name="Bae S."/>
            <person name="Joh K."/>
        </authorList>
    </citation>
    <scope>NUCLEOTIDE SEQUENCE</scope>
    <source>
        <strain evidence="2">HMF5335</strain>
    </source>
</reference>
<dbReference type="Proteomes" id="UP000664034">
    <property type="component" value="Unassembled WGS sequence"/>
</dbReference>
<dbReference type="RefSeq" id="WP_207363225.1">
    <property type="nucleotide sequence ID" value="NZ_JAFMYV010000002.1"/>
</dbReference>
<comment type="caution">
    <text evidence="2">The sequence shown here is derived from an EMBL/GenBank/DDBJ whole genome shotgun (WGS) entry which is preliminary data.</text>
</comment>
<name>A0A939GF53_9BACT</name>
<dbReference type="AlphaFoldDB" id="A0A939GF53"/>
<dbReference type="EMBL" id="JAFMYV010000002">
    <property type="protein sequence ID" value="MBO0935655.1"/>
    <property type="molecule type" value="Genomic_DNA"/>
</dbReference>
<keyword evidence="1" id="KW-0472">Membrane</keyword>
<keyword evidence="1" id="KW-1133">Transmembrane helix</keyword>
<gene>
    <name evidence="2" type="ORF">J2I47_03755</name>
</gene>
<evidence type="ECO:0000313" key="3">
    <source>
        <dbReference type="Proteomes" id="UP000664034"/>
    </source>
</evidence>
<keyword evidence="3" id="KW-1185">Reference proteome</keyword>
<proteinExistence type="predicted"/>